<dbReference type="Gene3D" id="3.30.70.1440">
    <property type="entry name" value="Multidrug efflux transporter AcrB pore domain"/>
    <property type="match status" value="1"/>
</dbReference>
<dbReference type="PANTHER" id="PTHR32063">
    <property type="match status" value="1"/>
</dbReference>
<feature type="transmembrane region" description="Helical" evidence="1">
    <location>
        <begin position="118"/>
        <end position="142"/>
    </location>
</feature>
<reference evidence="2 3" key="1">
    <citation type="submission" date="2017-02" db="EMBL/GenBank/DDBJ databases">
        <authorList>
            <person name="Peterson S.W."/>
        </authorList>
    </citation>
    <scope>NUCLEOTIDE SEQUENCE [LARGE SCALE GENOMIC DNA]</scope>
    <source>
        <strain evidence="2 3">DSM 21749</strain>
    </source>
</reference>
<dbReference type="OrthoDB" id="9758757at2"/>
<evidence type="ECO:0000313" key="3">
    <source>
        <dbReference type="Proteomes" id="UP000190061"/>
    </source>
</evidence>
<name>A0A1T4M6X8_9GAMM</name>
<dbReference type="STRING" id="1122188.SAMN02745674_00298"/>
<sequence>MAGPPMLKSENGRLAGYVFVDVADRDLGSVVTDLQAAMAEQLKLPPGYSLEWSGQYEYLARATERLKWVVPAALAIIFLLIYLVFRDAAEASIIMLSLPLALVGGLWLIWILGHAISVATLIGFIALAGVAAEFGVIMLLYLRQAWHERLKRNPSADADDLDDAIREGAVLRVRPKAMTVAVILAGLFPLFIGDGPGSEVMQRIAAPMLGGMVTAPLLSMLIIPAAYRLLCRRRIARSRSTPVTT</sequence>
<dbReference type="SUPFAM" id="SSF82866">
    <property type="entry name" value="Multidrug efflux transporter AcrB transmembrane domain"/>
    <property type="match status" value="1"/>
</dbReference>
<feature type="transmembrane region" description="Helical" evidence="1">
    <location>
        <begin position="92"/>
        <end position="112"/>
    </location>
</feature>
<dbReference type="PANTHER" id="PTHR32063:SF19">
    <property type="entry name" value="CATION EFFLUX SYSTEM PROTEIN CUSA"/>
    <property type="match status" value="1"/>
</dbReference>
<dbReference type="Gene3D" id="1.20.1640.10">
    <property type="entry name" value="Multidrug efflux transporter AcrB transmembrane domain"/>
    <property type="match status" value="1"/>
</dbReference>
<dbReference type="GO" id="GO:0042910">
    <property type="term" value="F:xenobiotic transmembrane transporter activity"/>
    <property type="evidence" value="ECO:0007669"/>
    <property type="project" value="TreeGrafter"/>
</dbReference>
<gene>
    <name evidence="2" type="ORF">SAMN02745674_00298</name>
</gene>
<evidence type="ECO:0000313" key="2">
    <source>
        <dbReference type="EMBL" id="SJZ62661.1"/>
    </source>
</evidence>
<proteinExistence type="predicted"/>
<dbReference type="GO" id="GO:0005886">
    <property type="term" value="C:plasma membrane"/>
    <property type="evidence" value="ECO:0007669"/>
    <property type="project" value="TreeGrafter"/>
</dbReference>
<accession>A0A1T4M6X8</accession>
<evidence type="ECO:0000256" key="1">
    <source>
        <dbReference type="SAM" id="Phobius"/>
    </source>
</evidence>
<keyword evidence="3" id="KW-1185">Reference proteome</keyword>
<dbReference type="EMBL" id="FUXP01000001">
    <property type="protein sequence ID" value="SJZ62661.1"/>
    <property type="molecule type" value="Genomic_DNA"/>
</dbReference>
<keyword evidence="1" id="KW-0472">Membrane</keyword>
<organism evidence="2 3">
    <name type="scientific">Lysobacter spongiicola DSM 21749</name>
    <dbReference type="NCBI Taxonomy" id="1122188"/>
    <lineage>
        <taxon>Bacteria</taxon>
        <taxon>Pseudomonadati</taxon>
        <taxon>Pseudomonadota</taxon>
        <taxon>Gammaproteobacteria</taxon>
        <taxon>Lysobacterales</taxon>
        <taxon>Lysobacteraceae</taxon>
        <taxon>Novilysobacter</taxon>
    </lineage>
</organism>
<feature type="transmembrane region" description="Helical" evidence="1">
    <location>
        <begin position="68"/>
        <end position="85"/>
    </location>
</feature>
<feature type="transmembrane region" description="Helical" evidence="1">
    <location>
        <begin position="204"/>
        <end position="230"/>
    </location>
</feature>
<dbReference type="Pfam" id="PF00873">
    <property type="entry name" value="ACR_tran"/>
    <property type="match status" value="1"/>
</dbReference>
<dbReference type="InterPro" id="IPR001036">
    <property type="entry name" value="Acrflvin-R"/>
</dbReference>
<feature type="transmembrane region" description="Helical" evidence="1">
    <location>
        <begin position="175"/>
        <end position="192"/>
    </location>
</feature>
<keyword evidence="1" id="KW-0812">Transmembrane</keyword>
<dbReference type="Proteomes" id="UP000190061">
    <property type="component" value="Unassembled WGS sequence"/>
</dbReference>
<protein>
    <submittedName>
        <fullName evidence="2">AcrB/AcrD/AcrF family protein</fullName>
    </submittedName>
</protein>
<keyword evidence="1" id="KW-1133">Transmembrane helix</keyword>
<dbReference type="AlphaFoldDB" id="A0A1T4M6X8"/>